<feature type="region of interest" description="Disordered" evidence="1">
    <location>
        <begin position="328"/>
        <end position="361"/>
    </location>
</feature>
<keyword evidence="2" id="KW-0472">Membrane</keyword>
<feature type="transmembrane region" description="Helical" evidence="2">
    <location>
        <begin position="126"/>
        <end position="148"/>
    </location>
</feature>
<protein>
    <submittedName>
        <fullName evidence="3">Uncharacterized protein</fullName>
    </submittedName>
</protein>
<feature type="transmembrane region" description="Helical" evidence="2">
    <location>
        <begin position="223"/>
        <end position="242"/>
    </location>
</feature>
<feature type="transmembrane region" description="Helical" evidence="2">
    <location>
        <begin position="263"/>
        <end position="283"/>
    </location>
</feature>
<proteinExistence type="predicted"/>
<feature type="transmembrane region" description="Helical" evidence="2">
    <location>
        <begin position="93"/>
        <end position="114"/>
    </location>
</feature>
<organism evidence="3 4">
    <name type="scientific">Echria macrotheca</name>
    <dbReference type="NCBI Taxonomy" id="438768"/>
    <lineage>
        <taxon>Eukaryota</taxon>
        <taxon>Fungi</taxon>
        <taxon>Dikarya</taxon>
        <taxon>Ascomycota</taxon>
        <taxon>Pezizomycotina</taxon>
        <taxon>Sordariomycetes</taxon>
        <taxon>Sordariomycetidae</taxon>
        <taxon>Sordariales</taxon>
        <taxon>Schizotheciaceae</taxon>
        <taxon>Echria</taxon>
    </lineage>
</organism>
<keyword evidence="2" id="KW-0812">Transmembrane</keyword>
<keyword evidence="4" id="KW-1185">Reference proteome</keyword>
<evidence type="ECO:0000256" key="1">
    <source>
        <dbReference type="SAM" id="MobiDB-lite"/>
    </source>
</evidence>
<sequence>MRDTAVRNCRFETCEALDWEGIADLAGVGMVITYFLEAIITTLLFLTLAVDYQVHRHPSRYHKTHMSPTSTPATHLLLLRRISAAMLGCLDEFLNSSIVFALSMLAAAIFENAYNVLTRGAETTLYATLLTMLLPIFTLFPVAILQATARGTLRRPKLRAAVWALMILLTAVLLGLAMTSFRILTSDDEEDGVKQSFYTSRSAQQNFERWCAPSESELAIRPAIYAGVGTFALTFSVWFTAIRDFRLIPHLRGNKVLRATRRVWWLVVACLGFIGMWTYLVLFTRYRSLIVQRAGYSQQDTRWSFGQVLALATGHVTSWSKGRPGRSYLQEVGSGAASGHAETRRRRKRKRDDAPDRAGQDSVGWRCRCCLPQPGFPVLARLAERGCIFSAAEISV</sequence>
<name>A0AAJ0B4Q0_9PEZI</name>
<accession>A0AAJ0B4Q0</accession>
<reference evidence="3" key="1">
    <citation type="submission" date="2023-06" db="EMBL/GenBank/DDBJ databases">
        <title>Genome-scale phylogeny and comparative genomics of the fungal order Sordariales.</title>
        <authorList>
            <consortium name="Lawrence Berkeley National Laboratory"/>
            <person name="Hensen N."/>
            <person name="Bonometti L."/>
            <person name="Westerberg I."/>
            <person name="Brannstrom I.O."/>
            <person name="Guillou S."/>
            <person name="Cros-Aarteil S."/>
            <person name="Calhoun S."/>
            <person name="Haridas S."/>
            <person name="Kuo A."/>
            <person name="Mondo S."/>
            <person name="Pangilinan J."/>
            <person name="Riley R."/>
            <person name="Labutti K."/>
            <person name="Andreopoulos B."/>
            <person name="Lipzen A."/>
            <person name="Chen C."/>
            <person name="Yanf M."/>
            <person name="Daum C."/>
            <person name="Ng V."/>
            <person name="Clum A."/>
            <person name="Steindorff A."/>
            <person name="Ohm R."/>
            <person name="Martin F."/>
            <person name="Silar P."/>
            <person name="Natvig D."/>
            <person name="Lalanne C."/>
            <person name="Gautier V."/>
            <person name="Ament-Velasquez S.L."/>
            <person name="Kruys A."/>
            <person name="Hutchinson M.I."/>
            <person name="Powell A.J."/>
            <person name="Barry K."/>
            <person name="Miller A.N."/>
            <person name="Grigoriev I.V."/>
            <person name="Debuchy R."/>
            <person name="Gladieux P."/>
            <person name="Thoren M.H."/>
            <person name="Johannesson H."/>
        </authorList>
    </citation>
    <scope>NUCLEOTIDE SEQUENCE</scope>
    <source>
        <strain evidence="3">PSN4</strain>
    </source>
</reference>
<evidence type="ECO:0000313" key="3">
    <source>
        <dbReference type="EMBL" id="KAK1751180.1"/>
    </source>
</evidence>
<evidence type="ECO:0000313" key="4">
    <source>
        <dbReference type="Proteomes" id="UP001239445"/>
    </source>
</evidence>
<feature type="transmembrane region" description="Helical" evidence="2">
    <location>
        <begin position="25"/>
        <end position="50"/>
    </location>
</feature>
<dbReference type="AlphaFoldDB" id="A0AAJ0B4Q0"/>
<feature type="transmembrane region" description="Helical" evidence="2">
    <location>
        <begin position="160"/>
        <end position="184"/>
    </location>
</feature>
<comment type="caution">
    <text evidence="3">The sequence shown here is derived from an EMBL/GenBank/DDBJ whole genome shotgun (WGS) entry which is preliminary data.</text>
</comment>
<gene>
    <name evidence="3" type="ORF">QBC47DRAFT_392383</name>
</gene>
<dbReference type="Proteomes" id="UP001239445">
    <property type="component" value="Unassembled WGS sequence"/>
</dbReference>
<evidence type="ECO:0000256" key="2">
    <source>
        <dbReference type="SAM" id="Phobius"/>
    </source>
</evidence>
<keyword evidence="2" id="KW-1133">Transmembrane helix</keyword>
<dbReference type="EMBL" id="MU839843">
    <property type="protein sequence ID" value="KAK1751180.1"/>
    <property type="molecule type" value="Genomic_DNA"/>
</dbReference>